<evidence type="ECO:0000256" key="12">
    <source>
        <dbReference type="ARBA" id="ARBA00023080"/>
    </source>
</evidence>
<dbReference type="NCBIfam" id="NF001908">
    <property type="entry name" value="PRK00668.1"/>
    <property type="match status" value="1"/>
</dbReference>
<gene>
    <name evidence="13 18" type="primary">ndk</name>
    <name evidence="18" type="ORF">BerOc1_00023</name>
</gene>
<comment type="similarity">
    <text evidence="1 13 14 15">Belongs to the NDK family.</text>
</comment>
<comment type="cofactor">
    <cofactor evidence="13">
        <name>Mg(2+)</name>
        <dbReference type="ChEBI" id="CHEBI:18420"/>
    </cofactor>
</comment>
<evidence type="ECO:0000256" key="3">
    <source>
        <dbReference type="ARBA" id="ARBA00017632"/>
    </source>
</evidence>
<keyword evidence="9 13" id="KW-0418">Kinase</keyword>
<keyword evidence="8 13" id="KW-0547">Nucleotide-binding</keyword>
<feature type="binding site" evidence="13 14">
    <location>
        <position position="87"/>
    </location>
    <ligand>
        <name>ATP</name>
        <dbReference type="ChEBI" id="CHEBI:30616"/>
    </ligand>
</feature>
<evidence type="ECO:0000256" key="8">
    <source>
        <dbReference type="ARBA" id="ARBA00022741"/>
    </source>
</evidence>
<keyword evidence="11 13" id="KW-0460">Magnesium</keyword>
<dbReference type="EMBL" id="LKAQ01000001">
    <property type="protein sequence ID" value="OIQ51569.1"/>
    <property type="molecule type" value="Genomic_DNA"/>
</dbReference>
<evidence type="ECO:0000313" key="19">
    <source>
        <dbReference type="Proteomes" id="UP000181901"/>
    </source>
</evidence>
<feature type="active site" description="Pros-phosphohistidine intermediate" evidence="13 14">
    <location>
        <position position="117"/>
    </location>
</feature>
<dbReference type="GO" id="GO:0005524">
    <property type="term" value="F:ATP binding"/>
    <property type="evidence" value="ECO:0007669"/>
    <property type="project" value="UniProtKB-UniRule"/>
</dbReference>
<dbReference type="PRINTS" id="PR01243">
    <property type="entry name" value="NUCDPKINASE"/>
</dbReference>
<feature type="binding site" evidence="13 14">
    <location>
        <position position="104"/>
    </location>
    <ligand>
        <name>ATP</name>
        <dbReference type="ChEBI" id="CHEBI:30616"/>
    </ligand>
</feature>
<dbReference type="Pfam" id="PF00334">
    <property type="entry name" value="NDK"/>
    <property type="match status" value="1"/>
</dbReference>
<dbReference type="GO" id="GO:0004550">
    <property type="term" value="F:nucleoside diphosphate kinase activity"/>
    <property type="evidence" value="ECO:0007669"/>
    <property type="project" value="UniProtKB-UniRule"/>
</dbReference>
<dbReference type="RefSeq" id="WP_071543698.1">
    <property type="nucleotide sequence ID" value="NZ_LKAQ01000001.1"/>
</dbReference>
<proteinExistence type="inferred from homology"/>
<dbReference type="PANTHER" id="PTHR46161:SF3">
    <property type="entry name" value="NUCLEOSIDE DIPHOSPHATE KINASE DDB_G0292928-RELATED"/>
    <property type="match status" value="1"/>
</dbReference>
<comment type="subcellular location">
    <subcellularLocation>
        <location evidence="13">Cytoplasm</location>
    </subcellularLocation>
</comment>
<dbReference type="Proteomes" id="UP000181901">
    <property type="component" value="Unassembled WGS sequence"/>
</dbReference>
<comment type="function">
    <text evidence="13">Major role in the synthesis of nucleoside triphosphates other than ATP. The ATP gamma phosphate is transferred to the NDP beta phosphate via a ping-pong mechanism, using a phosphorylated active-site intermediate.</text>
</comment>
<feature type="binding site" evidence="13 14">
    <location>
        <position position="114"/>
    </location>
    <ligand>
        <name>ATP</name>
        <dbReference type="ChEBI" id="CHEBI:30616"/>
    </ligand>
</feature>
<dbReference type="InterPro" id="IPR001564">
    <property type="entry name" value="Nucleoside_diP_kinase"/>
</dbReference>
<comment type="catalytic activity">
    <reaction evidence="13">
        <text>a ribonucleoside 5'-diphosphate + ATP = a ribonucleoside 5'-triphosphate + ADP</text>
        <dbReference type="Rhea" id="RHEA:18113"/>
        <dbReference type="ChEBI" id="CHEBI:30616"/>
        <dbReference type="ChEBI" id="CHEBI:57930"/>
        <dbReference type="ChEBI" id="CHEBI:61557"/>
        <dbReference type="ChEBI" id="CHEBI:456216"/>
        <dbReference type="EC" id="2.7.4.6"/>
    </reaction>
</comment>
<feature type="binding site" evidence="13 14">
    <location>
        <position position="59"/>
    </location>
    <ligand>
        <name>ATP</name>
        <dbReference type="ChEBI" id="CHEBI:30616"/>
    </ligand>
</feature>
<dbReference type="GO" id="GO:0006183">
    <property type="term" value="P:GTP biosynthetic process"/>
    <property type="evidence" value="ECO:0007669"/>
    <property type="project" value="UniProtKB-UniRule"/>
</dbReference>
<dbReference type="OrthoDB" id="9801161at2"/>
<dbReference type="Gene3D" id="3.30.70.141">
    <property type="entry name" value="Nucleoside diphosphate kinase-like domain"/>
    <property type="match status" value="1"/>
</dbReference>
<keyword evidence="7 13" id="KW-0479">Metal-binding</keyword>
<evidence type="ECO:0000256" key="16">
    <source>
        <dbReference type="RuleBase" id="RU004013"/>
    </source>
</evidence>
<dbReference type="CDD" id="cd04413">
    <property type="entry name" value="NDPk_I"/>
    <property type="match status" value="1"/>
</dbReference>
<keyword evidence="6 13" id="KW-0808">Transferase</keyword>
<evidence type="ECO:0000256" key="10">
    <source>
        <dbReference type="ARBA" id="ARBA00022840"/>
    </source>
</evidence>
<dbReference type="GO" id="GO:0046872">
    <property type="term" value="F:metal ion binding"/>
    <property type="evidence" value="ECO:0007669"/>
    <property type="project" value="UniProtKB-KW"/>
</dbReference>
<dbReference type="GO" id="GO:0006241">
    <property type="term" value="P:CTP biosynthetic process"/>
    <property type="evidence" value="ECO:0007669"/>
    <property type="project" value="UniProtKB-UniRule"/>
</dbReference>
<dbReference type="InterPro" id="IPR036850">
    <property type="entry name" value="NDK-like_dom_sf"/>
</dbReference>
<dbReference type="FunFam" id="3.30.70.141:FF:000003">
    <property type="entry name" value="Nucleoside diphosphate kinase"/>
    <property type="match status" value="1"/>
</dbReference>
<dbReference type="EC" id="2.7.4.6" evidence="2 13"/>
<evidence type="ECO:0000256" key="4">
    <source>
        <dbReference type="ARBA" id="ARBA00022490"/>
    </source>
</evidence>
<feature type="binding site" evidence="13 14">
    <location>
        <position position="11"/>
    </location>
    <ligand>
        <name>ATP</name>
        <dbReference type="ChEBI" id="CHEBI:30616"/>
    </ligand>
</feature>
<comment type="subunit">
    <text evidence="13">Homotetramer.</text>
</comment>
<evidence type="ECO:0000256" key="7">
    <source>
        <dbReference type="ARBA" id="ARBA00022723"/>
    </source>
</evidence>
<evidence type="ECO:0000259" key="17">
    <source>
        <dbReference type="SMART" id="SM00562"/>
    </source>
</evidence>
<keyword evidence="5 13" id="KW-0597">Phosphoprotein</keyword>
<dbReference type="InterPro" id="IPR034907">
    <property type="entry name" value="NDK-like_dom"/>
</dbReference>
<comment type="caution">
    <text evidence="18">The sequence shown here is derived from an EMBL/GenBank/DDBJ whole genome shotgun (WGS) entry which is preliminary data.</text>
</comment>
<dbReference type="InterPro" id="IPR023005">
    <property type="entry name" value="Nucleoside_diP_kinase_AS"/>
</dbReference>
<keyword evidence="10 13" id="KW-0067">ATP-binding</keyword>
<evidence type="ECO:0000256" key="15">
    <source>
        <dbReference type="RuleBase" id="RU004011"/>
    </source>
</evidence>
<keyword evidence="4 13" id="KW-0963">Cytoplasm</keyword>
<evidence type="ECO:0000256" key="11">
    <source>
        <dbReference type="ARBA" id="ARBA00022842"/>
    </source>
</evidence>
<dbReference type="GO" id="GO:0005737">
    <property type="term" value="C:cytoplasm"/>
    <property type="evidence" value="ECO:0007669"/>
    <property type="project" value="UniProtKB-SubCell"/>
</dbReference>
<organism evidence="18 19">
    <name type="scientific">Pseudodesulfovibrio hydrargyri</name>
    <dbReference type="NCBI Taxonomy" id="2125990"/>
    <lineage>
        <taxon>Bacteria</taxon>
        <taxon>Pseudomonadati</taxon>
        <taxon>Thermodesulfobacteriota</taxon>
        <taxon>Desulfovibrionia</taxon>
        <taxon>Desulfovibrionales</taxon>
        <taxon>Desulfovibrionaceae</taxon>
    </lineage>
</organism>
<dbReference type="GO" id="GO:0006228">
    <property type="term" value="P:UTP biosynthetic process"/>
    <property type="evidence" value="ECO:0007669"/>
    <property type="project" value="UniProtKB-UniRule"/>
</dbReference>
<accession>A0A1J5NIR4</accession>
<name>A0A1J5NIR4_9BACT</name>
<dbReference type="PANTHER" id="PTHR46161">
    <property type="entry name" value="NUCLEOSIDE DIPHOSPHATE KINASE"/>
    <property type="match status" value="1"/>
</dbReference>
<evidence type="ECO:0000256" key="6">
    <source>
        <dbReference type="ARBA" id="ARBA00022679"/>
    </source>
</evidence>
<dbReference type="SMART" id="SM00562">
    <property type="entry name" value="NDK"/>
    <property type="match status" value="1"/>
</dbReference>
<keyword evidence="12 13" id="KW-0546">Nucleotide metabolism</keyword>
<dbReference type="PROSITE" id="PS51374">
    <property type="entry name" value="NDPK_LIKE"/>
    <property type="match status" value="1"/>
</dbReference>
<evidence type="ECO:0000256" key="14">
    <source>
        <dbReference type="PROSITE-ProRule" id="PRU00706"/>
    </source>
</evidence>
<sequence>MAIEKTFSIIKPDAVKRGLIAEILKMITDSGLKIKGMKMIHMDRAQAEGFYAVHKERPFFGELVDYMISGPVVVSCLEGENAIEKYRVLMGATNPAQAAPGTIRAAYGLDIQNNSCHGSDGPDTAKTEVAYFFNDDELVG</sequence>
<evidence type="ECO:0000256" key="1">
    <source>
        <dbReference type="ARBA" id="ARBA00008142"/>
    </source>
</evidence>
<dbReference type="PROSITE" id="PS00469">
    <property type="entry name" value="NDPK"/>
    <property type="match status" value="1"/>
</dbReference>
<comment type="catalytic activity">
    <reaction evidence="13 16">
        <text>a 2'-deoxyribonucleoside 5'-diphosphate + ATP = a 2'-deoxyribonucleoside 5'-triphosphate + ADP</text>
        <dbReference type="Rhea" id="RHEA:44640"/>
        <dbReference type="ChEBI" id="CHEBI:30616"/>
        <dbReference type="ChEBI" id="CHEBI:61560"/>
        <dbReference type="ChEBI" id="CHEBI:73316"/>
        <dbReference type="ChEBI" id="CHEBI:456216"/>
        <dbReference type="EC" id="2.7.4.6"/>
    </reaction>
</comment>
<feature type="binding site" evidence="13 14">
    <location>
        <position position="93"/>
    </location>
    <ligand>
        <name>ATP</name>
        <dbReference type="ChEBI" id="CHEBI:30616"/>
    </ligand>
</feature>
<feature type="domain" description="Nucleoside diphosphate kinase-like" evidence="17">
    <location>
        <begin position="3"/>
        <end position="140"/>
    </location>
</feature>
<evidence type="ECO:0000256" key="5">
    <source>
        <dbReference type="ARBA" id="ARBA00022553"/>
    </source>
</evidence>
<protein>
    <recommendedName>
        <fullName evidence="3 13">Nucleoside diphosphate kinase</fullName>
        <shortName evidence="13">NDK</shortName>
        <shortName evidence="13">NDP kinase</shortName>
        <ecNumber evidence="2 13">2.7.4.6</ecNumber>
    </recommendedName>
    <alternativeName>
        <fullName evidence="13">Nucleoside-2-P kinase</fullName>
    </alternativeName>
</protein>
<dbReference type="HAMAP" id="MF_00451">
    <property type="entry name" value="NDP_kinase"/>
    <property type="match status" value="1"/>
</dbReference>
<reference evidence="18 19" key="1">
    <citation type="submission" date="2015-09" db="EMBL/GenBank/DDBJ databases">
        <title>Genome of Desulfovibrio dechloracetivorans BerOc1, a mercury methylating strain isolated from highly hydrocarbons and metals contaminated coastal sediments.</title>
        <authorList>
            <person name="Goni Urriza M."/>
            <person name="Gassie C."/>
            <person name="Bouchez O."/>
            <person name="Klopp C."/>
            <person name="Ranchou-Peyruse A."/>
            <person name="Remy G."/>
        </authorList>
    </citation>
    <scope>NUCLEOTIDE SEQUENCE [LARGE SCALE GENOMIC DNA]</scope>
    <source>
        <strain evidence="18 19">BerOc1</strain>
    </source>
</reference>
<evidence type="ECO:0000256" key="2">
    <source>
        <dbReference type="ARBA" id="ARBA00012966"/>
    </source>
</evidence>
<evidence type="ECO:0000256" key="9">
    <source>
        <dbReference type="ARBA" id="ARBA00022777"/>
    </source>
</evidence>
<dbReference type="SUPFAM" id="SSF54919">
    <property type="entry name" value="Nucleoside diphosphate kinase, NDK"/>
    <property type="match status" value="1"/>
</dbReference>
<evidence type="ECO:0000256" key="13">
    <source>
        <dbReference type="HAMAP-Rule" id="MF_00451"/>
    </source>
</evidence>
<dbReference type="AlphaFoldDB" id="A0A1J5NIR4"/>
<keyword evidence="19" id="KW-1185">Reference proteome</keyword>
<evidence type="ECO:0000313" key="18">
    <source>
        <dbReference type="EMBL" id="OIQ51569.1"/>
    </source>
</evidence>